<evidence type="ECO:0000256" key="1">
    <source>
        <dbReference type="SAM" id="MobiDB-lite"/>
    </source>
</evidence>
<organism evidence="2 3">
    <name type="scientific">Diacronema lutheri</name>
    <name type="common">Unicellular marine alga</name>
    <name type="synonym">Monochrysis lutheri</name>
    <dbReference type="NCBI Taxonomy" id="2081491"/>
    <lineage>
        <taxon>Eukaryota</taxon>
        <taxon>Haptista</taxon>
        <taxon>Haptophyta</taxon>
        <taxon>Pavlovophyceae</taxon>
        <taxon>Pavlovales</taxon>
        <taxon>Pavlovaceae</taxon>
        <taxon>Diacronema</taxon>
    </lineage>
</organism>
<gene>
    <name evidence="2" type="ORF">KFE25_002139</name>
</gene>
<feature type="region of interest" description="Disordered" evidence="1">
    <location>
        <begin position="197"/>
        <end position="221"/>
    </location>
</feature>
<comment type="caution">
    <text evidence="2">The sequence shown here is derived from an EMBL/GenBank/DDBJ whole genome shotgun (WGS) entry which is preliminary data.</text>
</comment>
<dbReference type="OrthoDB" id="10347620at2759"/>
<reference evidence="2" key="1">
    <citation type="submission" date="2021-05" db="EMBL/GenBank/DDBJ databases">
        <title>The genome of the haptophyte Pavlova lutheri (Diacronema luteri, Pavlovales) - a model for lipid biosynthesis in eukaryotic algae.</title>
        <authorList>
            <person name="Hulatt C.J."/>
            <person name="Posewitz M.C."/>
        </authorList>
    </citation>
    <scope>NUCLEOTIDE SEQUENCE</scope>
    <source>
        <strain evidence="2">NIVA-4/92</strain>
    </source>
</reference>
<feature type="region of interest" description="Disordered" evidence="1">
    <location>
        <begin position="91"/>
        <end position="116"/>
    </location>
</feature>
<feature type="compositionally biased region" description="Basic and acidic residues" evidence="1">
    <location>
        <begin position="209"/>
        <end position="221"/>
    </location>
</feature>
<dbReference type="EMBL" id="JAGTXO010000008">
    <property type="protein sequence ID" value="KAG8466383.1"/>
    <property type="molecule type" value="Genomic_DNA"/>
</dbReference>
<dbReference type="AlphaFoldDB" id="A0A8J5XFZ9"/>
<evidence type="ECO:0000313" key="3">
    <source>
        <dbReference type="Proteomes" id="UP000751190"/>
    </source>
</evidence>
<sequence>MDNVSYASRQGGLVTDGDVLARRGVPGFKSRSFAHNLPGAQIKPYTHENKHFSTSHGVTMSTQQNLFLQDTYRRESLSRVFWDDIYGKTHGPGSTSESRERALRASTAPRGVSDVRPTRKAVEYEPTHLEKRRRLLDLCYNSNLVLGTLPERERFATTYGQLCAEAGSVAERMAAMKHDDVFTLKQSADPYFGKTRFPITSTPGITESKGPRDSNAIRKFP</sequence>
<name>A0A8J5XFZ9_DIALT</name>
<dbReference type="Proteomes" id="UP000751190">
    <property type="component" value="Unassembled WGS sequence"/>
</dbReference>
<keyword evidence="3" id="KW-1185">Reference proteome</keyword>
<evidence type="ECO:0000313" key="2">
    <source>
        <dbReference type="EMBL" id="KAG8466383.1"/>
    </source>
</evidence>
<accession>A0A8J5XFZ9</accession>
<protein>
    <submittedName>
        <fullName evidence="2">Uncharacterized protein</fullName>
    </submittedName>
</protein>
<proteinExistence type="predicted"/>